<dbReference type="RefSeq" id="WP_085441873.1">
    <property type="nucleotide sequence ID" value="NZ_LVJN01000018.1"/>
</dbReference>
<dbReference type="PANTHER" id="PTHR35458:SF2">
    <property type="entry name" value="SLR0755 PROTEIN"/>
    <property type="match status" value="1"/>
</dbReference>
<evidence type="ECO:0000313" key="3">
    <source>
        <dbReference type="EMBL" id="OSM05249.1"/>
    </source>
</evidence>
<comment type="caution">
    <text evidence="3">The sequence shown here is derived from an EMBL/GenBank/DDBJ whole genome shotgun (WGS) entry which is preliminary data.</text>
</comment>
<evidence type="ECO:0000256" key="1">
    <source>
        <dbReference type="SAM" id="MobiDB-lite"/>
    </source>
</evidence>
<organism evidence="3 4">
    <name type="scientific">Magnetofaba australis IT-1</name>
    <dbReference type="NCBI Taxonomy" id="1434232"/>
    <lineage>
        <taxon>Bacteria</taxon>
        <taxon>Pseudomonadati</taxon>
        <taxon>Pseudomonadota</taxon>
        <taxon>Magnetococcia</taxon>
        <taxon>Magnetococcales</taxon>
        <taxon>Magnetococcaceae</taxon>
        <taxon>Magnetofaba</taxon>
    </lineage>
</organism>
<dbReference type="GO" id="GO:0004540">
    <property type="term" value="F:RNA nuclease activity"/>
    <property type="evidence" value="ECO:0007669"/>
    <property type="project" value="InterPro"/>
</dbReference>
<sequence>MGNATVPDYIFHKNDRIAVFIDGSNLYAAIRSLGFDFDYKKLLQFFRGRCRLMRAYYFTALGDDQEYSPIRPLVDWLAYNGYSVVTKPIKEYVDPVTGNKRTKGNMDIEIAVSMLRLAPNYDHAVLFSGDGDFRSVVEALQEQGKTVTVISSLLTHPPMIADELRRQADYFLELAKIKDELIREQHGSPGGAHPQQSAPSATPDNIGNQAP</sequence>
<evidence type="ECO:0000313" key="4">
    <source>
        <dbReference type="Proteomes" id="UP000194003"/>
    </source>
</evidence>
<name>A0A1Y2K6J0_9PROT</name>
<dbReference type="OrthoDB" id="9794137at2"/>
<dbReference type="Gene3D" id="3.40.50.1010">
    <property type="entry name" value="5'-nuclease"/>
    <property type="match status" value="1"/>
</dbReference>
<feature type="compositionally biased region" description="Polar residues" evidence="1">
    <location>
        <begin position="194"/>
        <end position="211"/>
    </location>
</feature>
<evidence type="ECO:0000259" key="2">
    <source>
        <dbReference type="Pfam" id="PF01936"/>
    </source>
</evidence>
<dbReference type="Pfam" id="PF01936">
    <property type="entry name" value="NYN"/>
    <property type="match status" value="1"/>
</dbReference>
<dbReference type="AlphaFoldDB" id="A0A1Y2K6J0"/>
<keyword evidence="4" id="KW-1185">Reference proteome</keyword>
<proteinExistence type="predicted"/>
<feature type="region of interest" description="Disordered" evidence="1">
    <location>
        <begin position="182"/>
        <end position="211"/>
    </location>
</feature>
<dbReference type="STRING" id="1434232.MAIT1_03415"/>
<dbReference type="InterPro" id="IPR047140">
    <property type="entry name" value="LabA"/>
</dbReference>
<gene>
    <name evidence="3" type="ORF">MAIT1_03415</name>
</gene>
<dbReference type="PANTHER" id="PTHR35458">
    <property type="entry name" value="SLR0755 PROTEIN"/>
    <property type="match status" value="1"/>
</dbReference>
<accession>A0A1Y2K6J0</accession>
<feature type="domain" description="NYN" evidence="2">
    <location>
        <begin position="16"/>
        <end position="174"/>
    </location>
</feature>
<dbReference type="InterPro" id="IPR021139">
    <property type="entry name" value="NYN"/>
</dbReference>
<reference evidence="3 4" key="1">
    <citation type="journal article" date="2016" name="BMC Genomics">
        <title>Combined genomic and structural analyses of a cultured magnetotactic bacterium reveals its niche adaptation to a dynamic environment.</title>
        <authorList>
            <person name="Araujo A.C."/>
            <person name="Morillo V."/>
            <person name="Cypriano J."/>
            <person name="Teixeira L.C."/>
            <person name="Leao P."/>
            <person name="Lyra S."/>
            <person name="Almeida L.G."/>
            <person name="Bazylinski D.A."/>
            <person name="Vasconcellos A.T."/>
            <person name="Abreu F."/>
            <person name="Lins U."/>
        </authorList>
    </citation>
    <scope>NUCLEOTIDE SEQUENCE [LARGE SCALE GENOMIC DNA]</scope>
    <source>
        <strain evidence="3 4">IT-1</strain>
    </source>
</reference>
<dbReference type="EMBL" id="LVJN01000018">
    <property type="protein sequence ID" value="OSM05249.1"/>
    <property type="molecule type" value="Genomic_DNA"/>
</dbReference>
<dbReference type="CDD" id="cd10911">
    <property type="entry name" value="PIN_LabA"/>
    <property type="match status" value="1"/>
</dbReference>
<protein>
    <recommendedName>
        <fullName evidence="2">NYN domain-containing protein</fullName>
    </recommendedName>
</protein>
<dbReference type="Proteomes" id="UP000194003">
    <property type="component" value="Unassembled WGS sequence"/>
</dbReference>